<feature type="region of interest" description="Disordered" evidence="2">
    <location>
        <begin position="240"/>
        <end position="456"/>
    </location>
</feature>
<dbReference type="PROSITE" id="PS00028">
    <property type="entry name" value="ZINC_FINGER_C2H2_1"/>
    <property type="match status" value="1"/>
</dbReference>
<evidence type="ECO:0000256" key="1">
    <source>
        <dbReference type="ARBA" id="ARBA00022806"/>
    </source>
</evidence>
<organism evidence="4 5">
    <name type="scientific">Lodderomyces beijingensis</name>
    <dbReference type="NCBI Taxonomy" id="1775926"/>
    <lineage>
        <taxon>Eukaryota</taxon>
        <taxon>Fungi</taxon>
        <taxon>Dikarya</taxon>
        <taxon>Ascomycota</taxon>
        <taxon>Saccharomycotina</taxon>
        <taxon>Pichiomycetes</taxon>
        <taxon>Debaryomycetaceae</taxon>
        <taxon>Candida/Lodderomyces clade</taxon>
        <taxon>Lodderomyces</taxon>
    </lineage>
</organism>
<dbReference type="RefSeq" id="XP_066828686.1">
    <property type="nucleotide sequence ID" value="XM_066971670.1"/>
</dbReference>
<feature type="compositionally biased region" description="Gly residues" evidence="2">
    <location>
        <begin position="184"/>
        <end position="193"/>
    </location>
</feature>
<feature type="compositionally biased region" description="Basic and acidic residues" evidence="2">
    <location>
        <begin position="309"/>
        <end position="329"/>
    </location>
</feature>
<feature type="compositionally biased region" description="Low complexity" evidence="2">
    <location>
        <begin position="410"/>
        <end position="430"/>
    </location>
</feature>
<dbReference type="InterPro" id="IPR045055">
    <property type="entry name" value="DNA2/NAM7-like"/>
</dbReference>
<dbReference type="InterPro" id="IPR013087">
    <property type="entry name" value="Znf_C2H2_type"/>
</dbReference>
<feature type="region of interest" description="Disordered" evidence="2">
    <location>
        <begin position="172"/>
        <end position="223"/>
    </location>
</feature>
<dbReference type="PANTHER" id="PTHR10887:SF317">
    <property type="entry name" value="ATP-DEPENDENT RNA HELICASE ECM32-RELATED"/>
    <property type="match status" value="1"/>
</dbReference>
<feature type="compositionally biased region" description="Basic and acidic residues" evidence="2">
    <location>
        <begin position="431"/>
        <end position="453"/>
    </location>
</feature>
<evidence type="ECO:0000256" key="2">
    <source>
        <dbReference type="SAM" id="MobiDB-lite"/>
    </source>
</evidence>
<dbReference type="InterPro" id="IPR047187">
    <property type="entry name" value="SF1_C_Upf1"/>
</dbReference>
<protein>
    <recommendedName>
        <fullName evidence="3">C2H2-type domain-containing protein</fullName>
    </recommendedName>
</protein>
<feature type="compositionally biased region" description="Low complexity" evidence="2">
    <location>
        <begin position="367"/>
        <end position="383"/>
    </location>
</feature>
<dbReference type="InterPro" id="IPR027417">
    <property type="entry name" value="P-loop_NTPase"/>
</dbReference>
<dbReference type="EMBL" id="OZ022406">
    <property type="protein sequence ID" value="CAK9437370.1"/>
    <property type="molecule type" value="Genomic_DNA"/>
</dbReference>
<evidence type="ECO:0000259" key="3">
    <source>
        <dbReference type="PROSITE" id="PS00028"/>
    </source>
</evidence>
<feature type="compositionally biased region" description="Polar residues" evidence="2">
    <location>
        <begin position="343"/>
        <end position="353"/>
    </location>
</feature>
<dbReference type="Pfam" id="PF13086">
    <property type="entry name" value="AAA_11"/>
    <property type="match status" value="2"/>
</dbReference>
<dbReference type="SUPFAM" id="SSF52540">
    <property type="entry name" value="P-loop containing nucleoside triphosphate hydrolases"/>
    <property type="match status" value="1"/>
</dbReference>
<dbReference type="InterPro" id="IPR041679">
    <property type="entry name" value="DNA2/NAM7-like_C"/>
</dbReference>
<proteinExistence type="predicted"/>
<keyword evidence="1" id="KW-0347">Helicase</keyword>
<reference evidence="4 5" key="1">
    <citation type="submission" date="2024-03" db="EMBL/GenBank/DDBJ databases">
        <authorList>
            <person name="Brejova B."/>
        </authorList>
    </citation>
    <scope>NUCLEOTIDE SEQUENCE [LARGE SCALE GENOMIC DNA]</scope>
    <source>
        <strain evidence="4 5">CBS 14171</strain>
    </source>
</reference>
<dbReference type="Gene3D" id="3.40.50.300">
    <property type="entry name" value="P-loop containing nucleotide triphosphate hydrolases"/>
    <property type="match status" value="2"/>
</dbReference>
<evidence type="ECO:0000313" key="5">
    <source>
        <dbReference type="Proteomes" id="UP001497383"/>
    </source>
</evidence>
<dbReference type="Pfam" id="PF13087">
    <property type="entry name" value="AAA_12"/>
    <property type="match status" value="1"/>
</dbReference>
<sequence>MTEDQLVDRFQCQTCSECFRDPLSAQKHLSATRHKSIKLCDTDEILECEECSDRNIHQLAILRYGLNDMSLLCSECLGKDDLEEEEPSAKYTLSNGAILVKLDQYLKFRDLECTLCGAGSKLYVGNTSRGQVATCKNCLPQYESQKINFVSEDDDRFLTELLGIKDFVPKASTEGGKRGRGRGGRLGGKGRSGGRPPRRAKKEDPDAEARRAHYQESKQNALDIKSGSMVKAIGSVNIGGLKKFSPEKSSSKFSAKKKPSSGKDGSGPGPGKGPAVKANGSRSSPSPRVDKDVAATARASNDNKASLLKKSEVKRTGTKKPEAKREKSQVEGQVAETHPVEQQGGSEKSLQPKKNNDSKKQRNQSEPSSKQAKQGKQGKSKPGNNTTLDSRDAASNGEAMENSQSKNRKSQSPSIKNKSSSSVVSNGSDQAKNKDKNKDKDNSRNKNKDKDSSESDLVIPPYITKYHPSSTLKLSYDNLDEYFREVSFNIFLEDQLTNVSSIIEPKDLMIEWFADQDKKNTQYKVSIPMTPEVADRFISDRFKKLKRDPFQKDQAMFLILDDDVPWYGRVATVDGIKTGKNKRTAKIDYFSLVIQLYSWNNQPLPKTVHAQHLKLLPASVPVSRIFNAMDSISNPSFIKMLLGKEPIKQIYFNNRINFSSNLNDSQRAAIQSVLNNKISVVRGPPGTGKTSAIYETIIQLLESLNTYPILVVAASNIAIDNIAEKLLAKHGKSILRITASEKEKEYDRLHPLAGICLHHKIYDALPLKLQQVQNDLKRGTGAVSANAYKNFMQEKFQITKQQVAQAKVLLTTTVVAGGPQLKSVSKCPVVIMDEATQSSEPSTLIPLAVPGVDKFVFVGDQKQLSCFSLIPALSTSLFERVLLNGTYKAPHMLNTQYRMHPAISEFPRTRFYGGELKDGIDAKAREMNGIPANPVYFWDTAGKAREQSVRNYLREDRGYTFYNRDEVWYVQQILRVLILEKGISRDQIGVVTPYSGQRDLISSILVKDEVVNPTNEEMQVEVDIDDIRNDSKPVTIHIVSGIMIASIDAFQGREKNFMVMSCVRSNAQGTIGFLRDERRLNVALTRAKYGLIMVGDVSTLKRGDQLWREYIEYLQSKNSIHGGDRFEYL</sequence>
<keyword evidence="1" id="KW-0067">ATP-binding</keyword>
<dbReference type="PANTHER" id="PTHR10887">
    <property type="entry name" value="DNA2/NAM7 HELICASE FAMILY"/>
    <property type="match status" value="1"/>
</dbReference>
<dbReference type="CDD" id="cd18808">
    <property type="entry name" value="SF1_C_Upf1"/>
    <property type="match status" value="1"/>
</dbReference>
<keyword evidence="1" id="KW-0547">Nucleotide-binding</keyword>
<evidence type="ECO:0000313" key="4">
    <source>
        <dbReference type="EMBL" id="CAK9437370.1"/>
    </source>
</evidence>
<dbReference type="Proteomes" id="UP001497383">
    <property type="component" value="Chromosome 2"/>
</dbReference>
<gene>
    <name evidence="4" type="ORF">LODBEIA_P17480</name>
</gene>
<accession>A0ABP0ZH85</accession>
<keyword evidence="1" id="KW-0378">Hydrolase</keyword>
<dbReference type="InterPro" id="IPR041677">
    <property type="entry name" value="DNA2/NAM7_AAA_11"/>
</dbReference>
<name>A0ABP0ZH85_9ASCO</name>
<dbReference type="GeneID" id="92206944"/>
<feature type="compositionally biased region" description="Basic and acidic residues" evidence="2">
    <location>
        <begin position="201"/>
        <end position="216"/>
    </location>
</feature>
<keyword evidence="5" id="KW-1185">Reference proteome</keyword>
<feature type="domain" description="C2H2-type" evidence="3">
    <location>
        <begin position="12"/>
        <end position="34"/>
    </location>
</feature>